<accession>A0AAV2ZGB9</accession>
<dbReference type="Proteomes" id="UP001146120">
    <property type="component" value="Unassembled WGS sequence"/>
</dbReference>
<reference evidence="1" key="1">
    <citation type="submission" date="2022-11" db="EMBL/GenBank/DDBJ databases">
        <authorList>
            <person name="Morgan W.R."/>
            <person name="Tartar A."/>
        </authorList>
    </citation>
    <scope>NUCLEOTIDE SEQUENCE</scope>
    <source>
        <strain evidence="1">ARSEF 373</strain>
    </source>
</reference>
<evidence type="ECO:0000313" key="2">
    <source>
        <dbReference type="Proteomes" id="UP001146120"/>
    </source>
</evidence>
<evidence type="ECO:0000313" key="1">
    <source>
        <dbReference type="EMBL" id="DBA04038.1"/>
    </source>
</evidence>
<sequence length="97" mass="10753">MMSAHRAVFHLELVTDPDARPHPDLAVQQHMCNASSFTIELFWRLDWKTHLRHQLDAIRQQINVGTEQLGSCRGQLKQASVTSAPCASAPSCIASST</sequence>
<protein>
    <submittedName>
        <fullName evidence="1">Uncharacterized protein</fullName>
    </submittedName>
</protein>
<reference evidence="1" key="2">
    <citation type="journal article" date="2023" name="Microbiol Resour">
        <title>Decontamination and Annotation of the Draft Genome Sequence of the Oomycete Lagenidium giganteum ARSEF 373.</title>
        <authorList>
            <person name="Morgan W.R."/>
            <person name="Tartar A."/>
        </authorList>
    </citation>
    <scope>NUCLEOTIDE SEQUENCE</scope>
    <source>
        <strain evidence="1">ARSEF 373</strain>
    </source>
</reference>
<keyword evidence="2" id="KW-1185">Reference proteome</keyword>
<comment type="caution">
    <text evidence="1">The sequence shown here is derived from an EMBL/GenBank/DDBJ whole genome shotgun (WGS) entry which is preliminary data.</text>
</comment>
<name>A0AAV2ZGB9_9STRA</name>
<organism evidence="1 2">
    <name type="scientific">Lagenidium giganteum</name>
    <dbReference type="NCBI Taxonomy" id="4803"/>
    <lineage>
        <taxon>Eukaryota</taxon>
        <taxon>Sar</taxon>
        <taxon>Stramenopiles</taxon>
        <taxon>Oomycota</taxon>
        <taxon>Peronosporomycetes</taxon>
        <taxon>Pythiales</taxon>
        <taxon>Pythiaceae</taxon>
    </lineage>
</organism>
<proteinExistence type="predicted"/>
<dbReference type="AlphaFoldDB" id="A0AAV2ZGB9"/>
<dbReference type="EMBL" id="DAKRPA010000012">
    <property type="protein sequence ID" value="DBA04038.1"/>
    <property type="molecule type" value="Genomic_DNA"/>
</dbReference>
<gene>
    <name evidence="1" type="ORF">N0F65_009385</name>
</gene>